<dbReference type="AlphaFoldDB" id="A0A4W5QT63"/>
<name>A0A4W5QT63_9TELE</name>
<evidence type="ECO:0000313" key="3">
    <source>
        <dbReference type="Proteomes" id="UP000314982"/>
    </source>
</evidence>
<sequence length="134" mass="15199">MNEQLDSAFSGVSVLKKEKKVLLKKYHCITEMTPYRSSLWSLKRISSRSFSGFWGMINNAGRSTPIGPTEWMQLEDFKKLLDVNLIGLIEVTLKFLPLLKKAQGSVVNVSSIQGRLSPQWRRLLSIQVWCGGLL</sequence>
<dbReference type="GO" id="GO:0016491">
    <property type="term" value="F:oxidoreductase activity"/>
    <property type="evidence" value="ECO:0007669"/>
    <property type="project" value="TreeGrafter"/>
</dbReference>
<evidence type="ECO:0000313" key="2">
    <source>
        <dbReference type="Ensembl" id="ENSHHUP00000076903.1"/>
    </source>
</evidence>
<dbReference type="STRING" id="62062.ENSHHUP00000076903"/>
<proteinExistence type="inferred from homology"/>
<dbReference type="PANTHER" id="PTHR43313:SF47">
    <property type="entry name" value="RETINOL DEHYDROGENASE 7"/>
    <property type="match status" value="1"/>
</dbReference>
<organism evidence="2 3">
    <name type="scientific">Hucho hucho</name>
    <name type="common">huchen</name>
    <dbReference type="NCBI Taxonomy" id="62062"/>
    <lineage>
        <taxon>Eukaryota</taxon>
        <taxon>Metazoa</taxon>
        <taxon>Chordata</taxon>
        <taxon>Craniata</taxon>
        <taxon>Vertebrata</taxon>
        <taxon>Euteleostomi</taxon>
        <taxon>Actinopterygii</taxon>
        <taxon>Neopterygii</taxon>
        <taxon>Teleostei</taxon>
        <taxon>Protacanthopterygii</taxon>
        <taxon>Salmoniformes</taxon>
        <taxon>Salmonidae</taxon>
        <taxon>Salmoninae</taxon>
        <taxon>Hucho</taxon>
    </lineage>
</organism>
<dbReference type="InterPro" id="IPR002347">
    <property type="entry name" value="SDR_fam"/>
</dbReference>
<reference evidence="2" key="2">
    <citation type="submission" date="2025-08" db="UniProtKB">
        <authorList>
            <consortium name="Ensembl"/>
        </authorList>
    </citation>
    <scope>IDENTIFICATION</scope>
</reference>
<reference evidence="3" key="1">
    <citation type="submission" date="2018-06" db="EMBL/GenBank/DDBJ databases">
        <title>Genome assembly of Danube salmon.</title>
        <authorList>
            <person name="Macqueen D.J."/>
            <person name="Gundappa M.K."/>
        </authorList>
    </citation>
    <scope>NUCLEOTIDE SEQUENCE [LARGE SCALE GENOMIC DNA]</scope>
</reference>
<dbReference type="PANTHER" id="PTHR43313">
    <property type="entry name" value="SHORT-CHAIN DEHYDROGENASE/REDUCTASE FAMILY 9C"/>
    <property type="match status" value="1"/>
</dbReference>
<dbReference type="GO" id="GO:0008202">
    <property type="term" value="P:steroid metabolic process"/>
    <property type="evidence" value="ECO:0007669"/>
    <property type="project" value="TreeGrafter"/>
</dbReference>
<dbReference type="SUPFAM" id="SSF51735">
    <property type="entry name" value="NAD(P)-binding Rossmann-fold domains"/>
    <property type="match status" value="1"/>
</dbReference>
<dbReference type="InterPro" id="IPR036291">
    <property type="entry name" value="NAD(P)-bd_dom_sf"/>
</dbReference>
<dbReference type="Ensembl" id="ENSHHUT00000079401.1">
    <property type="protein sequence ID" value="ENSHHUP00000076903.1"/>
    <property type="gene ID" value="ENSHHUG00000044970.1"/>
</dbReference>
<reference evidence="2" key="3">
    <citation type="submission" date="2025-09" db="UniProtKB">
        <authorList>
            <consortium name="Ensembl"/>
        </authorList>
    </citation>
    <scope>IDENTIFICATION</scope>
</reference>
<dbReference type="Gene3D" id="3.40.50.720">
    <property type="entry name" value="NAD(P)-binding Rossmann-like Domain"/>
    <property type="match status" value="1"/>
</dbReference>
<evidence type="ECO:0000256" key="1">
    <source>
        <dbReference type="ARBA" id="ARBA00006484"/>
    </source>
</evidence>
<protein>
    <submittedName>
        <fullName evidence="2">Uncharacterized protein</fullName>
    </submittedName>
</protein>
<dbReference type="Proteomes" id="UP000314982">
    <property type="component" value="Unassembled WGS sequence"/>
</dbReference>
<dbReference type="GeneTree" id="ENSGT00940000164857"/>
<dbReference type="Pfam" id="PF00106">
    <property type="entry name" value="adh_short"/>
    <property type="match status" value="1"/>
</dbReference>
<accession>A0A4W5QT63</accession>
<comment type="similarity">
    <text evidence="1">Belongs to the short-chain dehydrogenases/reductases (SDR) family.</text>
</comment>
<keyword evidence="3" id="KW-1185">Reference proteome</keyword>